<evidence type="ECO:0000313" key="2">
    <source>
        <dbReference type="Proteomes" id="UP001201262"/>
    </source>
</evidence>
<dbReference type="GeneID" id="70247411"/>
<organism evidence="1 2">
    <name type="scientific">Talaromyces proteolyticus</name>
    <dbReference type="NCBI Taxonomy" id="1131652"/>
    <lineage>
        <taxon>Eukaryota</taxon>
        <taxon>Fungi</taxon>
        <taxon>Dikarya</taxon>
        <taxon>Ascomycota</taxon>
        <taxon>Pezizomycotina</taxon>
        <taxon>Eurotiomycetes</taxon>
        <taxon>Eurotiomycetidae</taxon>
        <taxon>Eurotiales</taxon>
        <taxon>Trichocomaceae</taxon>
        <taxon>Talaromyces</taxon>
        <taxon>Talaromyces sect. Bacilispori</taxon>
    </lineage>
</organism>
<accession>A0AAD4KP77</accession>
<gene>
    <name evidence="1" type="ORF">BGW36DRAFT_387485</name>
</gene>
<proteinExistence type="predicted"/>
<comment type="caution">
    <text evidence="1">The sequence shown here is derived from an EMBL/GenBank/DDBJ whole genome shotgun (WGS) entry which is preliminary data.</text>
</comment>
<evidence type="ECO:0000313" key="1">
    <source>
        <dbReference type="EMBL" id="KAH8692375.1"/>
    </source>
</evidence>
<dbReference type="EMBL" id="JAJTJA010000011">
    <property type="protein sequence ID" value="KAH8692375.1"/>
    <property type="molecule type" value="Genomic_DNA"/>
</dbReference>
<dbReference type="RefSeq" id="XP_046068372.1">
    <property type="nucleotide sequence ID" value="XM_046217124.1"/>
</dbReference>
<sequence>MNQAPPPGSGYVQPRIFPVYNASRSNLTITMEDDRPIFFVENSSVRIHKPDVALHAGTDKHAPIVALCKFSRMSGDSKIGLGDPNRPNGVIWEELTRKSWNNSEYQWIFNFGGRERRQLTWKRTHSVGVGNDTPSFGSSRNFKLVDSHTNDILAVYNNAGMFHFNKCGKFQINVNYGREFDTMVFLTGLALLEKARRRSRNSSGAAAGAASAGS</sequence>
<reference evidence="1" key="1">
    <citation type="submission" date="2021-12" db="EMBL/GenBank/DDBJ databases">
        <title>Convergent genome expansion in fungi linked to evolution of root-endophyte symbiosis.</title>
        <authorList>
            <consortium name="DOE Joint Genome Institute"/>
            <person name="Ke Y.-H."/>
            <person name="Bonito G."/>
            <person name="Liao H.-L."/>
            <person name="Looney B."/>
            <person name="Rojas-Flechas A."/>
            <person name="Nash J."/>
            <person name="Hameed K."/>
            <person name="Schadt C."/>
            <person name="Martin F."/>
            <person name="Crous P.W."/>
            <person name="Miettinen O."/>
            <person name="Magnuson J.K."/>
            <person name="Labbe J."/>
            <person name="Jacobson D."/>
            <person name="Doktycz M.J."/>
            <person name="Veneault-Fourrey C."/>
            <person name="Kuo A."/>
            <person name="Mondo S."/>
            <person name="Calhoun S."/>
            <person name="Riley R."/>
            <person name="Ohm R."/>
            <person name="LaButti K."/>
            <person name="Andreopoulos B."/>
            <person name="Pangilinan J."/>
            <person name="Nolan M."/>
            <person name="Tritt A."/>
            <person name="Clum A."/>
            <person name="Lipzen A."/>
            <person name="Daum C."/>
            <person name="Barry K."/>
            <person name="Grigoriev I.V."/>
            <person name="Vilgalys R."/>
        </authorList>
    </citation>
    <scope>NUCLEOTIDE SEQUENCE</scope>
    <source>
        <strain evidence="1">PMI_201</strain>
    </source>
</reference>
<name>A0AAD4KP77_9EURO</name>
<dbReference type="Proteomes" id="UP001201262">
    <property type="component" value="Unassembled WGS sequence"/>
</dbReference>
<dbReference type="AlphaFoldDB" id="A0AAD4KP77"/>
<keyword evidence="2" id="KW-1185">Reference proteome</keyword>
<protein>
    <submittedName>
        <fullName evidence="1">Uncharacterized protein</fullName>
    </submittedName>
</protein>